<dbReference type="PANTHER" id="PTHR30411">
    <property type="entry name" value="CYTOPLASMIC PROTEIN"/>
    <property type="match status" value="1"/>
</dbReference>
<reference evidence="2 3" key="1">
    <citation type="submission" date="2021-06" db="EMBL/GenBank/DDBJ databases">
        <authorList>
            <person name="Sun Q."/>
            <person name="Li D."/>
        </authorList>
    </citation>
    <scope>NUCLEOTIDE SEQUENCE [LARGE SCALE GENOMIC DNA]</scope>
    <source>
        <strain evidence="2 3">MSJ-5</strain>
    </source>
</reference>
<organism evidence="2 3">
    <name type="scientific">Alkaliphilus flagellatus</name>
    <dbReference type="NCBI Taxonomy" id="2841507"/>
    <lineage>
        <taxon>Bacteria</taxon>
        <taxon>Bacillati</taxon>
        <taxon>Bacillota</taxon>
        <taxon>Clostridia</taxon>
        <taxon>Peptostreptococcales</taxon>
        <taxon>Natronincolaceae</taxon>
        <taxon>Alkaliphilus</taxon>
    </lineage>
</organism>
<gene>
    <name evidence="2" type="ORF">KQI88_12515</name>
</gene>
<keyword evidence="3" id="KW-1185">Reference proteome</keyword>
<comment type="caution">
    <text evidence="2">The sequence shown here is derived from an EMBL/GenBank/DDBJ whole genome shotgun (WGS) entry which is preliminary data.</text>
</comment>
<protein>
    <submittedName>
        <fullName evidence="2">YbaK/EbsC family protein</fullName>
    </submittedName>
</protein>
<dbReference type="PANTHER" id="PTHR30411:SF1">
    <property type="entry name" value="CYTOPLASMIC PROTEIN"/>
    <property type="match status" value="1"/>
</dbReference>
<evidence type="ECO:0000313" key="2">
    <source>
        <dbReference type="EMBL" id="MBU5677237.1"/>
    </source>
</evidence>
<evidence type="ECO:0000259" key="1">
    <source>
        <dbReference type="Pfam" id="PF04073"/>
    </source>
</evidence>
<dbReference type="Pfam" id="PF04073">
    <property type="entry name" value="tRNA_edit"/>
    <property type="match status" value="1"/>
</dbReference>
<name>A0ABS6G684_9FIRM</name>
<dbReference type="CDD" id="cd04333">
    <property type="entry name" value="ProX_deacylase"/>
    <property type="match status" value="1"/>
</dbReference>
<proteinExistence type="predicted"/>
<evidence type="ECO:0000313" key="3">
    <source>
        <dbReference type="Proteomes" id="UP000779508"/>
    </source>
</evidence>
<feature type="domain" description="YbaK/aminoacyl-tRNA synthetase-associated" evidence="1">
    <location>
        <begin position="26"/>
        <end position="141"/>
    </location>
</feature>
<accession>A0ABS6G684</accession>
<dbReference type="EMBL" id="JAHLQK010000004">
    <property type="protein sequence ID" value="MBU5677237.1"/>
    <property type="molecule type" value="Genomic_DNA"/>
</dbReference>
<dbReference type="InterPro" id="IPR007214">
    <property type="entry name" value="YbaK/aa-tRNA-synth-assoc-dom"/>
</dbReference>
<dbReference type="Proteomes" id="UP000779508">
    <property type="component" value="Unassembled WGS sequence"/>
</dbReference>
<sequence length="153" mass="16993">MKLSSLAVQNYLDDRNLPHKIMYLDESSATVDLAAKAIGIEPAMIAKTLAFRLKDRDIVVVTCGTARIDNKKYKQTFGCKAKMMNFDETLELTGHPVGGVCPFGLPEDIEIYMDESLKKFEVVYPAAGSTNSAIKMNVEEMYEITGAEWVDVC</sequence>